<feature type="transmembrane region" description="Helical" evidence="7">
    <location>
        <begin position="231"/>
        <end position="256"/>
    </location>
</feature>
<dbReference type="InterPro" id="IPR003439">
    <property type="entry name" value="ABC_transporter-like_ATP-bd"/>
</dbReference>
<feature type="transmembrane region" description="Helical" evidence="7">
    <location>
        <begin position="45"/>
        <end position="63"/>
    </location>
</feature>
<gene>
    <name evidence="10" type="primary">cydC</name>
    <name evidence="10" type="ORF">GCM10010170_043820</name>
</gene>
<evidence type="ECO:0000256" key="6">
    <source>
        <dbReference type="ARBA" id="ARBA00023136"/>
    </source>
</evidence>
<dbReference type="SMART" id="SM00382">
    <property type="entry name" value="AAA"/>
    <property type="match status" value="1"/>
</dbReference>
<feature type="transmembrane region" description="Helical" evidence="7">
    <location>
        <begin position="151"/>
        <end position="172"/>
    </location>
</feature>
<dbReference type="Proteomes" id="UP001501444">
    <property type="component" value="Unassembled WGS sequence"/>
</dbReference>
<name>A0ABP5THL4_9ACTN</name>
<evidence type="ECO:0000256" key="3">
    <source>
        <dbReference type="ARBA" id="ARBA00022741"/>
    </source>
</evidence>
<evidence type="ECO:0000313" key="10">
    <source>
        <dbReference type="EMBL" id="GAA2352844.1"/>
    </source>
</evidence>
<evidence type="ECO:0000259" key="9">
    <source>
        <dbReference type="PROSITE" id="PS50929"/>
    </source>
</evidence>
<dbReference type="InterPro" id="IPR011527">
    <property type="entry name" value="ABC1_TM_dom"/>
</dbReference>
<evidence type="ECO:0000259" key="8">
    <source>
        <dbReference type="PROSITE" id="PS50893"/>
    </source>
</evidence>
<dbReference type="InterPro" id="IPR003593">
    <property type="entry name" value="AAA+_ATPase"/>
</dbReference>
<feature type="domain" description="ABC transporter" evidence="8">
    <location>
        <begin position="321"/>
        <end position="529"/>
    </location>
</feature>
<keyword evidence="5 7" id="KW-1133">Transmembrane helix</keyword>
<proteinExistence type="predicted"/>
<keyword evidence="6 7" id="KW-0472">Membrane</keyword>
<dbReference type="InterPro" id="IPR039421">
    <property type="entry name" value="Type_1_exporter"/>
</dbReference>
<keyword evidence="3" id="KW-0547">Nucleotide-binding</keyword>
<reference evidence="11" key="1">
    <citation type="journal article" date="2019" name="Int. J. Syst. Evol. Microbiol.">
        <title>The Global Catalogue of Microorganisms (GCM) 10K type strain sequencing project: providing services to taxonomists for standard genome sequencing and annotation.</title>
        <authorList>
            <consortium name="The Broad Institute Genomics Platform"/>
            <consortium name="The Broad Institute Genome Sequencing Center for Infectious Disease"/>
            <person name="Wu L."/>
            <person name="Ma J."/>
        </authorList>
    </citation>
    <scope>NUCLEOTIDE SEQUENCE [LARGE SCALE GENOMIC DNA]</scope>
    <source>
        <strain evidence="11">JCM 3272</strain>
    </source>
</reference>
<evidence type="ECO:0000256" key="1">
    <source>
        <dbReference type="ARBA" id="ARBA00004651"/>
    </source>
</evidence>
<sequence>MRGLLTPGVVARLLFAGLLAVLTEAAGVGLVGTATWMIVRAADQPPLAALAVAIAAVRAFALLKGGIRYAERLAGHDVVLRVLADLRARAFAGLTARGDAAPGGDALSRVVSDVDAVQDLLLRAVLPAGVAAVVGLAAVAGVGAADPRAGAVLAGGLLIAGVLLPALGNVLARTGPASAAAIARTRGEVAQSTVDLAHGAAELIAFGAMPAALAEASARSRRLARLEARSAAVSGLVTGAAALVPAGVALAVAVLVQGSAAPVLALVALTVGEVVVPLAAAAARQGEVRAAVGRIREIAADAPEPSGAQPVQRAWAGAVPLRLHGVTVRYPHGGRAALDGVDLDLPAGRRVAVVGASGAGKSTLLDAIAGRAPVTGGRVDGLPEGAEPWQVAGGVFADAHVFHDTVRENLTLGRDGFGDDELGAALEAAGLGEYAGRLDDIVGEDGGRLSGGQRQRLLLARALLDPPPILLLDEPTEGLDPAAADAVLATALRAAGERTVVMVTHRQADLKLFDEVVTVDDGRLTATGG</sequence>
<dbReference type="InterPro" id="IPR036640">
    <property type="entry name" value="ABC1_TM_sf"/>
</dbReference>
<protein>
    <submittedName>
        <fullName evidence="10">Thiol reductant ABC exporter subunit CydC</fullName>
    </submittedName>
</protein>
<dbReference type="EMBL" id="BAAARV010000033">
    <property type="protein sequence ID" value="GAA2352844.1"/>
    <property type="molecule type" value="Genomic_DNA"/>
</dbReference>
<feature type="transmembrane region" description="Helical" evidence="7">
    <location>
        <begin position="124"/>
        <end position="145"/>
    </location>
</feature>
<keyword evidence="4" id="KW-0067">ATP-binding</keyword>
<dbReference type="InterPro" id="IPR027417">
    <property type="entry name" value="P-loop_NTPase"/>
</dbReference>
<dbReference type="SUPFAM" id="SSF52540">
    <property type="entry name" value="P-loop containing nucleoside triphosphate hydrolases"/>
    <property type="match status" value="1"/>
</dbReference>
<dbReference type="PROSITE" id="PS00211">
    <property type="entry name" value="ABC_TRANSPORTER_1"/>
    <property type="match status" value="1"/>
</dbReference>
<comment type="caution">
    <text evidence="10">The sequence shown here is derived from an EMBL/GenBank/DDBJ whole genome shotgun (WGS) entry which is preliminary data.</text>
</comment>
<dbReference type="SUPFAM" id="SSF90123">
    <property type="entry name" value="ABC transporter transmembrane region"/>
    <property type="match status" value="1"/>
</dbReference>
<accession>A0ABP5THL4</accession>
<evidence type="ECO:0000256" key="4">
    <source>
        <dbReference type="ARBA" id="ARBA00022840"/>
    </source>
</evidence>
<feature type="domain" description="ABC transmembrane type-1" evidence="9">
    <location>
        <begin position="14"/>
        <end position="275"/>
    </location>
</feature>
<organism evidence="10 11">
    <name type="scientific">Dactylosporangium salmoneum</name>
    <dbReference type="NCBI Taxonomy" id="53361"/>
    <lineage>
        <taxon>Bacteria</taxon>
        <taxon>Bacillati</taxon>
        <taxon>Actinomycetota</taxon>
        <taxon>Actinomycetes</taxon>
        <taxon>Micromonosporales</taxon>
        <taxon>Micromonosporaceae</taxon>
        <taxon>Dactylosporangium</taxon>
    </lineage>
</organism>
<dbReference type="InterPro" id="IPR017871">
    <property type="entry name" value="ABC_transporter-like_CS"/>
</dbReference>
<dbReference type="PROSITE" id="PS50929">
    <property type="entry name" value="ABC_TM1F"/>
    <property type="match status" value="1"/>
</dbReference>
<dbReference type="PROSITE" id="PS50893">
    <property type="entry name" value="ABC_TRANSPORTER_2"/>
    <property type="match status" value="1"/>
</dbReference>
<dbReference type="PANTHER" id="PTHR24221:SF654">
    <property type="entry name" value="ATP-BINDING CASSETTE SUB-FAMILY B MEMBER 6"/>
    <property type="match status" value="1"/>
</dbReference>
<evidence type="ECO:0000256" key="2">
    <source>
        <dbReference type="ARBA" id="ARBA00022692"/>
    </source>
</evidence>
<feature type="transmembrane region" description="Helical" evidence="7">
    <location>
        <begin position="262"/>
        <end position="283"/>
    </location>
</feature>
<dbReference type="Pfam" id="PF00005">
    <property type="entry name" value="ABC_tran"/>
    <property type="match status" value="1"/>
</dbReference>
<dbReference type="PANTHER" id="PTHR24221">
    <property type="entry name" value="ATP-BINDING CASSETTE SUB-FAMILY B"/>
    <property type="match status" value="1"/>
</dbReference>
<evidence type="ECO:0000256" key="5">
    <source>
        <dbReference type="ARBA" id="ARBA00022989"/>
    </source>
</evidence>
<dbReference type="Gene3D" id="1.20.1560.10">
    <property type="entry name" value="ABC transporter type 1, transmembrane domain"/>
    <property type="match status" value="1"/>
</dbReference>
<feature type="transmembrane region" description="Helical" evidence="7">
    <location>
        <begin position="12"/>
        <end position="39"/>
    </location>
</feature>
<dbReference type="NCBIfam" id="TIGR02868">
    <property type="entry name" value="CydC"/>
    <property type="match status" value="1"/>
</dbReference>
<dbReference type="Gene3D" id="3.40.50.300">
    <property type="entry name" value="P-loop containing nucleotide triphosphate hydrolases"/>
    <property type="match status" value="1"/>
</dbReference>
<dbReference type="RefSeq" id="WP_344614602.1">
    <property type="nucleotide sequence ID" value="NZ_BAAARV010000033.1"/>
</dbReference>
<evidence type="ECO:0000256" key="7">
    <source>
        <dbReference type="SAM" id="Phobius"/>
    </source>
</evidence>
<keyword evidence="11" id="KW-1185">Reference proteome</keyword>
<keyword evidence="2 7" id="KW-0812">Transmembrane</keyword>
<comment type="subcellular location">
    <subcellularLocation>
        <location evidence="1">Cell membrane</location>
        <topology evidence="1">Multi-pass membrane protein</topology>
    </subcellularLocation>
</comment>
<dbReference type="InterPro" id="IPR014223">
    <property type="entry name" value="ABC_CydC/D"/>
</dbReference>
<evidence type="ECO:0000313" key="11">
    <source>
        <dbReference type="Proteomes" id="UP001501444"/>
    </source>
</evidence>